<dbReference type="GO" id="GO:0005634">
    <property type="term" value="C:nucleus"/>
    <property type="evidence" value="ECO:0000318"/>
    <property type="project" value="GO_Central"/>
</dbReference>
<proteinExistence type="predicted"/>
<dbReference type="eggNOG" id="KOG0958">
    <property type="taxonomic scope" value="Eukaryota"/>
</dbReference>
<dbReference type="HOGENOM" id="CLU_084585_0_0_1"/>
<dbReference type="Gene3D" id="2.60.120.650">
    <property type="entry name" value="Cupin"/>
    <property type="match status" value="1"/>
</dbReference>
<dbReference type="PROSITE" id="PS51184">
    <property type="entry name" value="JMJC"/>
    <property type="match status" value="1"/>
</dbReference>
<keyword evidence="1" id="KW-0175">Coiled coil</keyword>
<dbReference type="AlphaFoldDB" id="E9HJ31"/>
<reference evidence="3 4" key="1">
    <citation type="journal article" date="2011" name="Science">
        <title>The ecoresponsive genome of Daphnia pulex.</title>
        <authorList>
            <person name="Colbourne J.K."/>
            <person name="Pfrender M.E."/>
            <person name="Gilbert D."/>
            <person name="Thomas W.K."/>
            <person name="Tucker A."/>
            <person name="Oakley T.H."/>
            <person name="Tokishita S."/>
            <person name="Aerts A."/>
            <person name="Arnold G.J."/>
            <person name="Basu M.K."/>
            <person name="Bauer D.J."/>
            <person name="Caceres C.E."/>
            <person name="Carmel L."/>
            <person name="Casola C."/>
            <person name="Choi J.H."/>
            <person name="Detter J.C."/>
            <person name="Dong Q."/>
            <person name="Dusheyko S."/>
            <person name="Eads B.D."/>
            <person name="Frohlich T."/>
            <person name="Geiler-Samerotte K.A."/>
            <person name="Gerlach D."/>
            <person name="Hatcher P."/>
            <person name="Jogdeo S."/>
            <person name="Krijgsveld J."/>
            <person name="Kriventseva E.V."/>
            <person name="Kultz D."/>
            <person name="Laforsch C."/>
            <person name="Lindquist E."/>
            <person name="Lopez J."/>
            <person name="Manak J.R."/>
            <person name="Muller J."/>
            <person name="Pangilinan J."/>
            <person name="Patwardhan R.P."/>
            <person name="Pitluck S."/>
            <person name="Pritham E.J."/>
            <person name="Rechtsteiner A."/>
            <person name="Rho M."/>
            <person name="Rogozin I.B."/>
            <person name="Sakarya O."/>
            <person name="Salamov A."/>
            <person name="Schaack S."/>
            <person name="Shapiro H."/>
            <person name="Shiga Y."/>
            <person name="Skalitzky C."/>
            <person name="Smith Z."/>
            <person name="Souvorov A."/>
            <person name="Sung W."/>
            <person name="Tang Z."/>
            <person name="Tsuchiya D."/>
            <person name="Tu H."/>
            <person name="Vos H."/>
            <person name="Wang M."/>
            <person name="Wolf Y.I."/>
            <person name="Yamagata H."/>
            <person name="Yamada T."/>
            <person name="Ye Y."/>
            <person name="Shaw J.R."/>
            <person name="Andrews J."/>
            <person name="Crease T.J."/>
            <person name="Tang H."/>
            <person name="Lucas S.M."/>
            <person name="Robertson H.M."/>
            <person name="Bork P."/>
            <person name="Koonin E.V."/>
            <person name="Zdobnov E.M."/>
            <person name="Grigoriev I.V."/>
            <person name="Lynch M."/>
            <person name="Boore J.L."/>
        </authorList>
    </citation>
    <scope>NUCLEOTIDE SEQUENCE [LARGE SCALE GENOMIC DNA]</scope>
</reference>
<dbReference type="PANTHER" id="PTHR10694:SF129">
    <property type="entry name" value="LYSINE-SPECIFIC DEMETHYLASE 4B-RELATED"/>
    <property type="match status" value="1"/>
</dbReference>
<evidence type="ECO:0000256" key="1">
    <source>
        <dbReference type="SAM" id="Coils"/>
    </source>
</evidence>
<dbReference type="PhylomeDB" id="E9HJ31"/>
<evidence type="ECO:0000313" key="4">
    <source>
        <dbReference type="Proteomes" id="UP000000305"/>
    </source>
</evidence>
<dbReference type="GO" id="GO:0006338">
    <property type="term" value="P:chromatin remodeling"/>
    <property type="evidence" value="ECO:0000318"/>
    <property type="project" value="GO_Central"/>
</dbReference>
<dbReference type="InParanoid" id="E9HJ31"/>
<keyword evidence="4" id="KW-1185">Reference proteome</keyword>
<dbReference type="GO" id="GO:0051864">
    <property type="term" value="F:histone H3K36 demethylase activity"/>
    <property type="evidence" value="ECO:0000318"/>
    <property type="project" value="GO_Central"/>
</dbReference>
<gene>
    <name evidence="3" type="ORF">DAPPUDRAFT_330275</name>
</gene>
<organism evidence="3 4">
    <name type="scientific">Daphnia pulex</name>
    <name type="common">Water flea</name>
    <dbReference type="NCBI Taxonomy" id="6669"/>
    <lineage>
        <taxon>Eukaryota</taxon>
        <taxon>Metazoa</taxon>
        <taxon>Ecdysozoa</taxon>
        <taxon>Arthropoda</taxon>
        <taxon>Crustacea</taxon>
        <taxon>Branchiopoda</taxon>
        <taxon>Diplostraca</taxon>
        <taxon>Cladocera</taxon>
        <taxon>Anomopoda</taxon>
        <taxon>Daphniidae</taxon>
        <taxon>Daphnia</taxon>
    </lineage>
</organism>
<dbReference type="SUPFAM" id="SSF51197">
    <property type="entry name" value="Clavaminate synthase-like"/>
    <property type="match status" value="1"/>
</dbReference>
<dbReference type="OrthoDB" id="9547406at2759"/>
<sequence length="346" mass="40421">MCLSSDDKSEFFRLSLIDVPENSGFVLTPTQEEMDQFEPYILQTYRNNWEEHGAFIVRPPTKLKHVTLGEFIEAYLKADKAKRGALYSSTTKLKMPFWFAMPHHFKNVLKGYLPNLRRTFRQFLHNPDEIIEGVNVPQIFLGQLGSFLAWHVEDLNLFSINKHHFGEPKHWIAVSYKYTEELRQLFRDQVPHYYDSCEAADWHKGIPVFPQMLIAHSPPIPFHTLKQCAGDYVVTCPSAFHFVLNEGANVAEAMNYPSKEWKFYKNPFKRCTCPRLAGYTAIERKLIFIFLLVSKEDMKKEIAMLKEELEKVKAKKEEIEKALKVEIIGDLNMKKMFSGIIFSIKW</sequence>
<dbReference type="Pfam" id="PF02373">
    <property type="entry name" value="JmjC"/>
    <property type="match status" value="1"/>
</dbReference>
<dbReference type="InterPro" id="IPR003347">
    <property type="entry name" value="JmjC_dom"/>
</dbReference>
<protein>
    <recommendedName>
        <fullName evidence="2">JmjC domain-containing protein</fullName>
    </recommendedName>
</protein>
<dbReference type="SMART" id="SM00558">
    <property type="entry name" value="JmjC"/>
    <property type="match status" value="1"/>
</dbReference>
<dbReference type="GO" id="GO:0032454">
    <property type="term" value="F:histone H3K9 demethylase activity"/>
    <property type="evidence" value="ECO:0000318"/>
    <property type="project" value="GO_Central"/>
</dbReference>
<dbReference type="GO" id="GO:0010468">
    <property type="term" value="P:regulation of gene expression"/>
    <property type="evidence" value="ECO:0000318"/>
    <property type="project" value="GO_Central"/>
</dbReference>
<name>E9HJ31_DAPPU</name>
<accession>E9HJ31</accession>
<dbReference type="KEGG" id="dpx:DAPPUDRAFT_330275"/>
<feature type="domain" description="JmjC" evidence="2">
    <location>
        <begin position="115"/>
        <end position="273"/>
    </location>
</feature>
<dbReference type="Proteomes" id="UP000000305">
    <property type="component" value="Unassembled WGS sequence"/>
</dbReference>
<dbReference type="EMBL" id="GL732659">
    <property type="protein sequence ID" value="EFX68267.1"/>
    <property type="molecule type" value="Genomic_DNA"/>
</dbReference>
<evidence type="ECO:0000259" key="2">
    <source>
        <dbReference type="PROSITE" id="PS51184"/>
    </source>
</evidence>
<evidence type="ECO:0000313" key="3">
    <source>
        <dbReference type="EMBL" id="EFX68267.1"/>
    </source>
</evidence>
<dbReference type="GO" id="GO:0000785">
    <property type="term" value="C:chromatin"/>
    <property type="evidence" value="ECO:0000318"/>
    <property type="project" value="GO_Central"/>
</dbReference>
<dbReference type="FunFam" id="2.60.120.650:FF:000112">
    <property type="entry name" value="Uncharacterized protein"/>
    <property type="match status" value="1"/>
</dbReference>
<dbReference type="PANTHER" id="PTHR10694">
    <property type="entry name" value="LYSINE-SPECIFIC DEMETHYLASE"/>
    <property type="match status" value="1"/>
</dbReference>
<feature type="coiled-coil region" evidence="1">
    <location>
        <begin position="295"/>
        <end position="326"/>
    </location>
</feature>